<name>A0A8H3IC63_9LECA</name>
<sequence length="218" mass="24750">MTGKARGSIYPAIFGLKGGIRQDYEHKSRAAKVWNEDKQLFFYQVGFNTVQFHDAEGKAAGLDPTVNKGKFDQSTKKEVPRLLNFVQDACLQVQKLQTEMKNSLERARSTAEQDSIRETKRLRSEHPGLAQNNDLIATKAALRNQNQELITEKQAHLAMLIQKENIIKESENAFKDQLEKANQELIAEKQAQLELLDQKEKTLKESECNVPVLKKAAK</sequence>
<accession>A0A8H3IC63</accession>
<evidence type="ECO:0000313" key="2">
    <source>
        <dbReference type="EMBL" id="CAF9913013.1"/>
    </source>
</evidence>
<reference evidence="2" key="1">
    <citation type="submission" date="2021-03" db="EMBL/GenBank/DDBJ databases">
        <authorList>
            <person name="Tagirdzhanova G."/>
        </authorList>
    </citation>
    <scope>NUCLEOTIDE SEQUENCE</scope>
</reference>
<keyword evidence="1" id="KW-0175">Coiled coil</keyword>
<dbReference type="Proteomes" id="UP000664534">
    <property type="component" value="Unassembled WGS sequence"/>
</dbReference>
<dbReference type="EMBL" id="CAJPDT010000011">
    <property type="protein sequence ID" value="CAF9913013.1"/>
    <property type="molecule type" value="Genomic_DNA"/>
</dbReference>
<evidence type="ECO:0000256" key="1">
    <source>
        <dbReference type="SAM" id="Coils"/>
    </source>
</evidence>
<dbReference type="AlphaFoldDB" id="A0A8H3IC63"/>
<comment type="caution">
    <text evidence="2">The sequence shown here is derived from an EMBL/GenBank/DDBJ whole genome shotgun (WGS) entry which is preliminary data.</text>
</comment>
<gene>
    <name evidence="2" type="ORF">IMSHALPRED_000877</name>
</gene>
<protein>
    <submittedName>
        <fullName evidence="2">Uncharacterized protein</fullName>
    </submittedName>
</protein>
<feature type="coiled-coil region" evidence="1">
    <location>
        <begin position="86"/>
        <end position="209"/>
    </location>
</feature>
<evidence type="ECO:0000313" key="3">
    <source>
        <dbReference type="Proteomes" id="UP000664534"/>
    </source>
</evidence>
<organism evidence="2 3">
    <name type="scientific">Imshaugia aleurites</name>
    <dbReference type="NCBI Taxonomy" id="172621"/>
    <lineage>
        <taxon>Eukaryota</taxon>
        <taxon>Fungi</taxon>
        <taxon>Dikarya</taxon>
        <taxon>Ascomycota</taxon>
        <taxon>Pezizomycotina</taxon>
        <taxon>Lecanoromycetes</taxon>
        <taxon>OSLEUM clade</taxon>
        <taxon>Lecanoromycetidae</taxon>
        <taxon>Lecanorales</taxon>
        <taxon>Lecanorineae</taxon>
        <taxon>Parmeliaceae</taxon>
        <taxon>Imshaugia</taxon>
    </lineage>
</organism>
<keyword evidence="3" id="KW-1185">Reference proteome</keyword>
<proteinExistence type="predicted"/>